<gene>
    <name evidence="1" type="ORF">SDC9_15479</name>
</gene>
<comment type="caution">
    <text evidence="1">The sequence shown here is derived from an EMBL/GenBank/DDBJ whole genome shotgun (WGS) entry which is preliminary data.</text>
</comment>
<proteinExistence type="predicted"/>
<dbReference type="AlphaFoldDB" id="A0A644TVM8"/>
<organism evidence="1">
    <name type="scientific">bioreactor metagenome</name>
    <dbReference type="NCBI Taxonomy" id="1076179"/>
    <lineage>
        <taxon>unclassified sequences</taxon>
        <taxon>metagenomes</taxon>
        <taxon>ecological metagenomes</taxon>
    </lineage>
</organism>
<reference evidence="1" key="1">
    <citation type="submission" date="2019-08" db="EMBL/GenBank/DDBJ databases">
        <authorList>
            <person name="Kucharzyk K."/>
            <person name="Murdoch R.W."/>
            <person name="Higgins S."/>
            <person name="Loffler F."/>
        </authorList>
    </citation>
    <scope>NUCLEOTIDE SEQUENCE</scope>
</reference>
<accession>A0A644TVM8</accession>
<dbReference type="EMBL" id="VSSQ01000048">
    <property type="protein sequence ID" value="MPL69731.1"/>
    <property type="molecule type" value="Genomic_DNA"/>
</dbReference>
<evidence type="ECO:0000313" key="1">
    <source>
        <dbReference type="EMBL" id="MPL69731.1"/>
    </source>
</evidence>
<name>A0A644TVM8_9ZZZZ</name>
<protein>
    <submittedName>
        <fullName evidence="1">Uncharacterized protein</fullName>
    </submittedName>
</protein>
<sequence>MFGSENEQGVVEEQELGSKIEIETVLFQFPHQDNSGKCEQTEANHREGRETGEQVSVGKIL</sequence>